<organism evidence="2 3">
    <name type="scientific">Marchantia polymorpha</name>
    <name type="common">Common liverwort</name>
    <name type="synonym">Marchantia aquatica</name>
    <dbReference type="NCBI Taxonomy" id="3197"/>
    <lineage>
        <taxon>Eukaryota</taxon>
        <taxon>Viridiplantae</taxon>
        <taxon>Streptophyta</taxon>
        <taxon>Embryophyta</taxon>
        <taxon>Marchantiophyta</taxon>
        <taxon>Marchantiopsida</taxon>
        <taxon>Marchantiidae</taxon>
        <taxon>Marchantiales</taxon>
        <taxon>Marchantiaceae</taxon>
        <taxon>Marchantia</taxon>
    </lineage>
</organism>
<feature type="region of interest" description="Disordered" evidence="1">
    <location>
        <begin position="1"/>
        <end position="38"/>
    </location>
</feature>
<accession>A0A2R6X2M1</accession>
<dbReference type="AlphaFoldDB" id="A0A2R6X2M1"/>
<evidence type="ECO:0000313" key="2">
    <source>
        <dbReference type="EMBL" id="PTQ40342.1"/>
    </source>
</evidence>
<gene>
    <name evidence="2" type="ORF">MARPO_0040s0027</name>
</gene>
<reference evidence="3" key="1">
    <citation type="journal article" date="2017" name="Cell">
        <title>Insights into land plant evolution garnered from the Marchantia polymorpha genome.</title>
        <authorList>
            <person name="Bowman J.L."/>
            <person name="Kohchi T."/>
            <person name="Yamato K.T."/>
            <person name="Jenkins J."/>
            <person name="Shu S."/>
            <person name="Ishizaki K."/>
            <person name="Yamaoka S."/>
            <person name="Nishihama R."/>
            <person name="Nakamura Y."/>
            <person name="Berger F."/>
            <person name="Adam C."/>
            <person name="Aki S.S."/>
            <person name="Althoff F."/>
            <person name="Araki T."/>
            <person name="Arteaga-Vazquez M.A."/>
            <person name="Balasubrmanian S."/>
            <person name="Barry K."/>
            <person name="Bauer D."/>
            <person name="Boehm C.R."/>
            <person name="Briginshaw L."/>
            <person name="Caballero-Perez J."/>
            <person name="Catarino B."/>
            <person name="Chen F."/>
            <person name="Chiyoda S."/>
            <person name="Chovatia M."/>
            <person name="Davies K.M."/>
            <person name="Delmans M."/>
            <person name="Demura T."/>
            <person name="Dierschke T."/>
            <person name="Dolan L."/>
            <person name="Dorantes-Acosta A.E."/>
            <person name="Eklund D.M."/>
            <person name="Florent S.N."/>
            <person name="Flores-Sandoval E."/>
            <person name="Fujiyama A."/>
            <person name="Fukuzawa H."/>
            <person name="Galik B."/>
            <person name="Grimanelli D."/>
            <person name="Grimwood J."/>
            <person name="Grossniklaus U."/>
            <person name="Hamada T."/>
            <person name="Haseloff J."/>
            <person name="Hetherington A.J."/>
            <person name="Higo A."/>
            <person name="Hirakawa Y."/>
            <person name="Hundley H.N."/>
            <person name="Ikeda Y."/>
            <person name="Inoue K."/>
            <person name="Inoue S.I."/>
            <person name="Ishida S."/>
            <person name="Jia Q."/>
            <person name="Kakita M."/>
            <person name="Kanazawa T."/>
            <person name="Kawai Y."/>
            <person name="Kawashima T."/>
            <person name="Kennedy M."/>
            <person name="Kinose K."/>
            <person name="Kinoshita T."/>
            <person name="Kohara Y."/>
            <person name="Koide E."/>
            <person name="Komatsu K."/>
            <person name="Kopischke S."/>
            <person name="Kubo M."/>
            <person name="Kyozuka J."/>
            <person name="Lagercrantz U."/>
            <person name="Lin S.S."/>
            <person name="Lindquist E."/>
            <person name="Lipzen A.M."/>
            <person name="Lu C.W."/>
            <person name="De Luna E."/>
            <person name="Martienssen R.A."/>
            <person name="Minamino N."/>
            <person name="Mizutani M."/>
            <person name="Mizutani M."/>
            <person name="Mochizuki N."/>
            <person name="Monte I."/>
            <person name="Mosher R."/>
            <person name="Nagasaki H."/>
            <person name="Nakagami H."/>
            <person name="Naramoto S."/>
            <person name="Nishitani K."/>
            <person name="Ohtani M."/>
            <person name="Okamoto T."/>
            <person name="Okumura M."/>
            <person name="Phillips J."/>
            <person name="Pollak B."/>
            <person name="Reinders A."/>
            <person name="Rovekamp M."/>
            <person name="Sano R."/>
            <person name="Sawa S."/>
            <person name="Schmid M.W."/>
            <person name="Shirakawa M."/>
            <person name="Solano R."/>
            <person name="Spunde A."/>
            <person name="Suetsugu N."/>
            <person name="Sugano S."/>
            <person name="Sugiyama A."/>
            <person name="Sun R."/>
            <person name="Suzuki Y."/>
            <person name="Takenaka M."/>
            <person name="Takezawa D."/>
            <person name="Tomogane H."/>
            <person name="Tsuzuki M."/>
            <person name="Ueda T."/>
            <person name="Umeda M."/>
            <person name="Ward J.M."/>
            <person name="Watanabe Y."/>
            <person name="Yazaki K."/>
            <person name="Yokoyama R."/>
            <person name="Yoshitake Y."/>
            <person name="Yotsui I."/>
            <person name="Zachgo S."/>
            <person name="Schmutz J."/>
        </authorList>
    </citation>
    <scope>NUCLEOTIDE SEQUENCE [LARGE SCALE GENOMIC DNA]</scope>
    <source>
        <strain evidence="3">Tak-1</strain>
    </source>
</reference>
<feature type="region of interest" description="Disordered" evidence="1">
    <location>
        <begin position="346"/>
        <end position="402"/>
    </location>
</feature>
<proteinExistence type="predicted"/>
<keyword evidence="3" id="KW-1185">Reference proteome</keyword>
<dbReference type="OrthoDB" id="10345452at2759"/>
<dbReference type="Gramene" id="Mp2g21880.1">
    <property type="protein sequence ID" value="Mp2g21880.1.cds1"/>
    <property type="gene ID" value="Mp2g21880"/>
</dbReference>
<name>A0A2R6X2M1_MARPO</name>
<sequence>MREQKSLPEQEREHEQEREQSVVAGLGQNLKAPTAEKEEGEKLLLLKDEGLEAIRTMFECESNEELEGSHQWCVAMALNKVGLLTVLRAAWKWQEPGLCMEFVRNWNHQTRATRVGDLEISVSLENFALATGLQAEGGAGLLGLNAHCRAQRPMDHENLVKHFEHAPAVKPQNGYMLDKCRDPVLRDIVILLNMTFWMKLIRQSRCSGELLYLVVQAMEGLEVNWSRVFYEKFVCEVMRLQDVLSNKHIVSHQQLITVAGPLMCFLYDCAKVNRTLAAHATDARHFAQPQQQVQPEEQLPEASEVQQSEAQAEAQAQAEHNSIDEKYLSCTKRSYEDCVLQQDSTVTSNGTSVPLAEMPTKVQKVESTRASSTSMELVYASEQSRAGEEGSAGQREEEGEAA</sequence>
<feature type="region of interest" description="Disordered" evidence="1">
    <location>
        <begin position="288"/>
        <end position="320"/>
    </location>
</feature>
<evidence type="ECO:0000256" key="1">
    <source>
        <dbReference type="SAM" id="MobiDB-lite"/>
    </source>
</evidence>
<evidence type="ECO:0000313" key="3">
    <source>
        <dbReference type="Proteomes" id="UP000244005"/>
    </source>
</evidence>
<evidence type="ECO:0008006" key="4">
    <source>
        <dbReference type="Google" id="ProtNLM"/>
    </source>
</evidence>
<dbReference type="Proteomes" id="UP000244005">
    <property type="component" value="Unassembled WGS sequence"/>
</dbReference>
<feature type="compositionally biased region" description="Low complexity" evidence="1">
    <location>
        <begin position="288"/>
        <end position="319"/>
    </location>
</feature>
<feature type="compositionally biased region" description="Basic and acidic residues" evidence="1">
    <location>
        <begin position="1"/>
        <end position="20"/>
    </location>
</feature>
<dbReference type="EMBL" id="KZ772712">
    <property type="protein sequence ID" value="PTQ40342.1"/>
    <property type="molecule type" value="Genomic_DNA"/>
</dbReference>
<protein>
    <recommendedName>
        <fullName evidence="4">DUF1985 domain-containing protein</fullName>
    </recommendedName>
</protein>